<evidence type="ECO:0000313" key="3">
    <source>
        <dbReference type="Proteomes" id="UP001431010"/>
    </source>
</evidence>
<evidence type="ECO:0000256" key="1">
    <source>
        <dbReference type="SAM" id="MobiDB-lite"/>
    </source>
</evidence>
<organism evidence="2 3">
    <name type="scientific">Bradyrhizobium ontarionense</name>
    <dbReference type="NCBI Taxonomy" id="2898149"/>
    <lineage>
        <taxon>Bacteria</taxon>
        <taxon>Pseudomonadati</taxon>
        <taxon>Pseudomonadota</taxon>
        <taxon>Alphaproteobacteria</taxon>
        <taxon>Hyphomicrobiales</taxon>
        <taxon>Nitrobacteraceae</taxon>
        <taxon>Bradyrhizobium</taxon>
    </lineage>
</organism>
<protein>
    <submittedName>
        <fullName evidence="2">Uncharacterized protein</fullName>
    </submittedName>
</protein>
<evidence type="ECO:0000313" key="2">
    <source>
        <dbReference type="EMBL" id="UFZ07790.1"/>
    </source>
</evidence>
<dbReference type="Proteomes" id="UP001431010">
    <property type="component" value="Chromosome"/>
</dbReference>
<accession>A0ABY3RK07</accession>
<gene>
    <name evidence="2" type="ORF">LQG66_16430</name>
</gene>
<name>A0ABY3RK07_9BRAD</name>
<keyword evidence="3" id="KW-1185">Reference proteome</keyword>
<feature type="compositionally biased region" description="Polar residues" evidence="1">
    <location>
        <begin position="64"/>
        <end position="73"/>
    </location>
</feature>
<proteinExistence type="predicted"/>
<dbReference type="EMBL" id="CP088156">
    <property type="protein sequence ID" value="UFZ07790.1"/>
    <property type="molecule type" value="Genomic_DNA"/>
</dbReference>
<reference evidence="2" key="1">
    <citation type="journal article" date="2024" name="Antonie Van Leeuwenhoek">
        <title>Bradyrhizobium ontarionense sp. nov., a novel bacterial symbiont isolated from Aeschynomene indica (Indian jointvetch), harbours photosynthesis, nitrogen fixation and nitrous oxide (N2O) reductase genes.</title>
        <authorList>
            <person name="Bromfield E.S.P."/>
            <person name="Cloutier S."/>
        </authorList>
    </citation>
    <scope>NUCLEOTIDE SEQUENCE</scope>
    <source>
        <strain evidence="2">A19</strain>
    </source>
</reference>
<sequence length="96" mass="9738">MLSQPKATPAAVCPARCGLPFPIRPSTLALLAAFSLAACQPRTVALSGADPADPAARVAPVRTSAVTAPSTSLRPVAPAAWGQRNDAGTPRPEPSR</sequence>
<dbReference type="RefSeq" id="WP_231327240.1">
    <property type="nucleotide sequence ID" value="NZ_CP088156.1"/>
</dbReference>
<feature type="region of interest" description="Disordered" evidence="1">
    <location>
        <begin position="61"/>
        <end position="96"/>
    </location>
</feature>